<dbReference type="AlphaFoldDB" id="A0A4P8DKR1"/>
<evidence type="ECO:0000313" key="1">
    <source>
        <dbReference type="EMBL" id="QCL11061.1"/>
    </source>
</evidence>
<dbReference type="InterPro" id="IPR010982">
    <property type="entry name" value="Lambda_DNA-bd_dom_sf"/>
</dbReference>
<dbReference type="CDD" id="cd00093">
    <property type="entry name" value="HTH_XRE"/>
    <property type="match status" value="1"/>
</dbReference>
<dbReference type="PROSITE" id="PS50943">
    <property type="entry name" value="HTH_CROC1"/>
    <property type="match status" value="1"/>
</dbReference>
<geneLocation type="plasmid" evidence="1">
    <name>pAvX</name>
</geneLocation>
<sequence length="82" mass="9755">MNENILLELCSKLKGIRKGKKYTQQEVADIIGINIWTVNRIENKKLEEVKLKTILRILDLYEITLYEFIEDNKDIVNRAYNK</sequence>
<dbReference type="InterPro" id="IPR001387">
    <property type="entry name" value="Cro/C1-type_HTH"/>
</dbReference>
<dbReference type="Gene3D" id="1.10.260.40">
    <property type="entry name" value="lambda repressor-like DNA-binding domains"/>
    <property type="match status" value="1"/>
</dbReference>
<dbReference type="EMBL" id="MK388402">
    <property type="protein sequence ID" value="QCL11061.1"/>
    <property type="molecule type" value="Genomic_DNA"/>
</dbReference>
<dbReference type="Pfam" id="PF01381">
    <property type="entry name" value="HTH_3"/>
    <property type="match status" value="1"/>
</dbReference>
<dbReference type="GO" id="GO:0003677">
    <property type="term" value="F:DNA binding"/>
    <property type="evidence" value="ECO:0007669"/>
    <property type="project" value="InterPro"/>
</dbReference>
<keyword evidence="1" id="KW-0614">Plasmid</keyword>
<accession>A0A4P8DKR1</accession>
<proteinExistence type="predicted"/>
<reference evidence="1" key="1">
    <citation type="journal article" date="2019" name="Front. Microbiol.">
        <title>Prevalence of Antibiotic and Heavy Metal Resistance Determinants and Virulence-Related Genetic Elements in Plasmids of Staphylococcus aureus.</title>
        <authorList>
            <person name="Bukowski M."/>
            <person name="Piwowarczyk R."/>
            <person name="Madry A."/>
            <person name="Zagorski-Przybylo R."/>
            <person name="Hydzik M."/>
            <person name="Wladyka B."/>
        </authorList>
    </citation>
    <scope>NUCLEOTIDE SEQUENCE</scope>
    <source>
        <strain evidence="1">Ph2</strain>
        <plasmid evidence="1">pAvX</plasmid>
    </source>
</reference>
<dbReference type="RefSeq" id="WP_001004832.1">
    <property type="nucleotide sequence ID" value="NZ_CP017805.1"/>
</dbReference>
<dbReference type="SUPFAM" id="SSF47413">
    <property type="entry name" value="lambda repressor-like DNA-binding domains"/>
    <property type="match status" value="1"/>
</dbReference>
<organism evidence="1">
    <name type="scientific">Staphylococcus aureus</name>
    <dbReference type="NCBI Taxonomy" id="1280"/>
    <lineage>
        <taxon>Bacteria</taxon>
        <taxon>Bacillati</taxon>
        <taxon>Bacillota</taxon>
        <taxon>Bacilli</taxon>
        <taxon>Bacillales</taxon>
        <taxon>Staphylococcaceae</taxon>
        <taxon>Staphylococcus</taxon>
    </lineage>
</organism>
<name>A0A4P8DKR1_STAAU</name>
<dbReference type="SMART" id="SM00530">
    <property type="entry name" value="HTH_XRE"/>
    <property type="match status" value="1"/>
</dbReference>
<gene>
    <name evidence="1" type="ORF">BJL73_a00005</name>
</gene>
<protein>
    <submittedName>
        <fullName evidence="1">Transcriptional regulator</fullName>
    </submittedName>
</protein>